<reference evidence="5" key="1">
    <citation type="journal article" date="2019" name="Int. J. Syst. Evol. Microbiol.">
        <title>The Global Catalogue of Microorganisms (GCM) 10K type strain sequencing project: providing services to taxonomists for standard genome sequencing and annotation.</title>
        <authorList>
            <consortium name="The Broad Institute Genomics Platform"/>
            <consortium name="The Broad Institute Genome Sequencing Center for Infectious Disease"/>
            <person name="Wu L."/>
            <person name="Ma J."/>
        </authorList>
    </citation>
    <scope>NUCLEOTIDE SEQUENCE [LARGE SCALE GENOMIC DNA]</scope>
    <source>
        <strain evidence="5">KCTC 42195</strain>
    </source>
</reference>
<dbReference type="Proteomes" id="UP001595636">
    <property type="component" value="Unassembled WGS sequence"/>
</dbReference>
<name>A0ABV7TYB2_9NEIS</name>
<evidence type="ECO:0000313" key="5">
    <source>
        <dbReference type="Proteomes" id="UP001595636"/>
    </source>
</evidence>
<keyword evidence="5" id="KW-1185">Reference proteome</keyword>
<keyword evidence="2 4" id="KW-0456">Lyase</keyword>
<sequence length="261" mass="27487">MNKQIVIEHLGQSAIVTIDNPPANIWGLSTLQQLAAAMEALDQEQSVRSVVITGAGDRFFSAGADLQQFAKGDSQLAGRVADAFALAFNSIRRFRGVTVAAVNGYALGGGLECALACDYIVAERGARLGLPETAVGLIPCAGGTKALADRVGVPWAKRIILGGEMVSAEQALRIGLVEEVTDTGLAKIMAVSLAGKVAQQGRSAVLAARQLIEGSQQTTLERQLLQEKAAFLELLGGEEQMEGVAAFLAKRKPAWQEDDDD</sequence>
<dbReference type="Pfam" id="PF00378">
    <property type="entry name" value="ECH_1"/>
    <property type="match status" value="1"/>
</dbReference>
<comment type="similarity">
    <text evidence="1 3">Belongs to the enoyl-CoA hydratase/isomerase family.</text>
</comment>
<dbReference type="PROSITE" id="PS00166">
    <property type="entry name" value="ENOYL_COA_HYDRATASE"/>
    <property type="match status" value="1"/>
</dbReference>
<accession>A0ABV7TYB2</accession>
<organism evidence="4 5">
    <name type="scientific">Vogesella amnigena</name>
    <dbReference type="NCBI Taxonomy" id="1507449"/>
    <lineage>
        <taxon>Bacteria</taxon>
        <taxon>Pseudomonadati</taxon>
        <taxon>Pseudomonadota</taxon>
        <taxon>Betaproteobacteria</taxon>
        <taxon>Neisseriales</taxon>
        <taxon>Chromobacteriaceae</taxon>
        <taxon>Vogesella</taxon>
    </lineage>
</organism>
<dbReference type="PANTHER" id="PTHR11941">
    <property type="entry name" value="ENOYL-COA HYDRATASE-RELATED"/>
    <property type="match status" value="1"/>
</dbReference>
<dbReference type="CDD" id="cd06558">
    <property type="entry name" value="crotonase-like"/>
    <property type="match status" value="1"/>
</dbReference>
<dbReference type="Gene3D" id="3.90.226.10">
    <property type="entry name" value="2-enoyl-CoA Hydratase, Chain A, domain 1"/>
    <property type="match status" value="1"/>
</dbReference>
<evidence type="ECO:0000256" key="1">
    <source>
        <dbReference type="ARBA" id="ARBA00005254"/>
    </source>
</evidence>
<evidence type="ECO:0000256" key="3">
    <source>
        <dbReference type="RuleBase" id="RU003707"/>
    </source>
</evidence>
<proteinExistence type="inferred from homology"/>
<dbReference type="InterPro" id="IPR014748">
    <property type="entry name" value="Enoyl-CoA_hydra_C"/>
</dbReference>
<evidence type="ECO:0000313" key="4">
    <source>
        <dbReference type="EMBL" id="MFC3627674.1"/>
    </source>
</evidence>
<dbReference type="InterPro" id="IPR029045">
    <property type="entry name" value="ClpP/crotonase-like_dom_sf"/>
</dbReference>
<dbReference type="InterPro" id="IPR001753">
    <property type="entry name" value="Enoyl-CoA_hydra/iso"/>
</dbReference>
<evidence type="ECO:0000256" key="2">
    <source>
        <dbReference type="ARBA" id="ARBA00023239"/>
    </source>
</evidence>
<dbReference type="Gene3D" id="1.10.12.10">
    <property type="entry name" value="Lyase 2-enoyl-coa Hydratase, Chain A, domain 2"/>
    <property type="match status" value="1"/>
</dbReference>
<dbReference type="RefSeq" id="WP_390281556.1">
    <property type="nucleotide sequence ID" value="NZ_JBHRYH010000046.1"/>
</dbReference>
<dbReference type="EMBL" id="JBHRYH010000046">
    <property type="protein sequence ID" value="MFC3627674.1"/>
    <property type="molecule type" value="Genomic_DNA"/>
</dbReference>
<comment type="caution">
    <text evidence="4">The sequence shown here is derived from an EMBL/GenBank/DDBJ whole genome shotgun (WGS) entry which is preliminary data.</text>
</comment>
<dbReference type="GO" id="GO:0004300">
    <property type="term" value="F:enoyl-CoA hydratase activity"/>
    <property type="evidence" value="ECO:0007669"/>
    <property type="project" value="UniProtKB-EC"/>
</dbReference>
<dbReference type="SUPFAM" id="SSF52096">
    <property type="entry name" value="ClpP/crotonase"/>
    <property type="match status" value="1"/>
</dbReference>
<dbReference type="NCBIfam" id="NF006566">
    <property type="entry name" value="PRK09076.1"/>
    <property type="match status" value="1"/>
</dbReference>
<dbReference type="InterPro" id="IPR018376">
    <property type="entry name" value="Enoyl-CoA_hyd/isom_CS"/>
</dbReference>
<protein>
    <submittedName>
        <fullName evidence="4">Enoyl-CoA hydratase</fullName>
        <ecNumber evidence="4">4.2.1.17</ecNumber>
    </submittedName>
</protein>
<gene>
    <name evidence="4" type="ORF">ACFOKJ_16255</name>
</gene>
<dbReference type="PANTHER" id="PTHR11941:SF141">
    <property type="entry name" value="ENOYL-COA HYDRATASE_ISOMERASE-RELATED"/>
    <property type="match status" value="1"/>
</dbReference>
<dbReference type="EC" id="4.2.1.17" evidence="4"/>